<protein>
    <submittedName>
        <fullName evidence="2">RNA 2',3'-cyclic phosphodiesterase</fullName>
    </submittedName>
</protein>
<dbReference type="Gene3D" id="3.90.1140.10">
    <property type="entry name" value="Cyclic phosphodiesterase"/>
    <property type="match status" value="1"/>
</dbReference>
<feature type="domain" description="Phosphoesterase HXTX" evidence="1">
    <location>
        <begin position="12"/>
        <end position="89"/>
    </location>
</feature>
<dbReference type="EMBL" id="JAGSMN010001567">
    <property type="protein sequence ID" value="MBR7678558.1"/>
    <property type="molecule type" value="Genomic_DNA"/>
</dbReference>
<dbReference type="AlphaFoldDB" id="A0A8T4J468"/>
<feature type="non-terminal residue" evidence="2">
    <location>
        <position position="1"/>
    </location>
</feature>
<name>A0A8T4J468_9ACTN</name>
<keyword evidence="3" id="KW-1185">Reference proteome</keyword>
<evidence type="ECO:0000259" key="1">
    <source>
        <dbReference type="Pfam" id="PF02834"/>
    </source>
</evidence>
<dbReference type="InterPro" id="IPR014051">
    <property type="entry name" value="Phosphoesterase_HXTX"/>
</dbReference>
<sequence>GTENTEGAGPLRLRRLAEASAAAGRKAGLPMEEPGRFRAHLTLARTRKGGDGGPVDLTPYLRALDAVRCAPWTATELALVRSNLPVHGVPGEQPRYEQVEGWPLGR</sequence>
<accession>A0A8T4J468</accession>
<dbReference type="Pfam" id="PF02834">
    <property type="entry name" value="LigT_PEase"/>
    <property type="match status" value="1"/>
</dbReference>
<evidence type="ECO:0000313" key="3">
    <source>
        <dbReference type="Proteomes" id="UP000675554"/>
    </source>
</evidence>
<dbReference type="InterPro" id="IPR009097">
    <property type="entry name" value="Cyclic_Pdiesterase"/>
</dbReference>
<organism evidence="2 3">
    <name type="scientific">Streptomyces daliensis</name>
    <dbReference type="NCBI Taxonomy" id="299421"/>
    <lineage>
        <taxon>Bacteria</taxon>
        <taxon>Bacillati</taxon>
        <taxon>Actinomycetota</taxon>
        <taxon>Actinomycetes</taxon>
        <taxon>Kitasatosporales</taxon>
        <taxon>Streptomycetaceae</taxon>
        <taxon>Streptomyces</taxon>
    </lineage>
</organism>
<dbReference type="SUPFAM" id="SSF55144">
    <property type="entry name" value="LigT-like"/>
    <property type="match status" value="1"/>
</dbReference>
<dbReference type="Proteomes" id="UP000675554">
    <property type="component" value="Unassembled WGS sequence"/>
</dbReference>
<reference evidence="2" key="1">
    <citation type="submission" date="2021-04" db="EMBL/GenBank/DDBJ databases">
        <title>Sequencing of actinobacteria type strains.</title>
        <authorList>
            <person name="Nguyen G.-S."/>
            <person name="Wentzel A."/>
        </authorList>
    </citation>
    <scope>NUCLEOTIDE SEQUENCE</scope>
    <source>
        <strain evidence="2">DSM 42095</strain>
    </source>
</reference>
<proteinExistence type="predicted"/>
<gene>
    <name evidence="2" type="ORF">KDA82_37465</name>
</gene>
<evidence type="ECO:0000313" key="2">
    <source>
        <dbReference type="EMBL" id="MBR7678558.1"/>
    </source>
</evidence>
<comment type="caution">
    <text evidence="2">The sequence shown here is derived from an EMBL/GenBank/DDBJ whole genome shotgun (WGS) entry which is preliminary data.</text>
</comment>